<keyword evidence="7 10" id="KW-1133">Transmembrane helix</keyword>
<protein>
    <recommendedName>
        <fullName evidence="10">Nucleoside permease NupG</fullName>
    </recommendedName>
</protein>
<dbReference type="HAMAP" id="MF_02049">
    <property type="entry name" value="NupG"/>
    <property type="match status" value="1"/>
</dbReference>
<comment type="subcellular location">
    <subcellularLocation>
        <location evidence="1 10">Cell inner membrane</location>
        <topology evidence="1 10">Multi-pass membrane protein</topology>
    </subcellularLocation>
</comment>
<sequence length="441" mass="49061">MHQITTLNVPITTYLPLTCEESNMNLKLQLKILSFLQFCLWGSWLTTLGSYMFVTLKFDGASIGAVYSSLGIAAVFMPTLLGIVADKWLSAKWLYMLCHLVGAGTLFMAAQVTTPGAMFMVILFNSLAYMPTLGLINTISYYRLKSAGMEIVTDFPPIRIWGTIGFIMAMWGVSFAGFELSHMQLYIGAALSVVLALFTLTLPHIPVSNQQKNQSWSTMLGLDAFALFKNKRMAIFFIFSMLLGAELQITNMFGNTFLHSFDNNPLFSGSFIVEHASVMMSISQISETLFILTIPFFLSRYGIKNVMLISIAAWMLRFGLFAYGDPSPFGTVLLVLSMIVYGCAFDFFNISGSVFVEKEVKPEIRASAQGMFLMMTNGFGCILGGVVSGKVVEMYTTNGITNWQPVWLIFAAYSLVLFFAFIALFKYKHVREPHAAQPIAH</sequence>
<evidence type="ECO:0000313" key="13">
    <source>
        <dbReference type="Proteomes" id="UP000007838"/>
    </source>
</evidence>
<dbReference type="KEGG" id="eec:EcWSU1_03763"/>
<dbReference type="EMBL" id="CP002886">
    <property type="protein sequence ID" value="AEW75191.1"/>
    <property type="molecule type" value="Genomic_DNA"/>
</dbReference>
<feature type="transmembrane region" description="Helical" evidence="10">
    <location>
        <begin position="118"/>
        <end position="139"/>
    </location>
</feature>
<feature type="transmembrane region" description="Helical" evidence="10">
    <location>
        <begin position="60"/>
        <end position="81"/>
    </location>
</feature>
<evidence type="ECO:0000256" key="7">
    <source>
        <dbReference type="ARBA" id="ARBA00022989"/>
    </source>
</evidence>
<feature type="transmembrane region" description="Helical" evidence="10">
    <location>
        <begin position="160"/>
        <end position="178"/>
    </location>
</feature>
<dbReference type="PROSITE" id="PS50850">
    <property type="entry name" value="MFS"/>
    <property type="match status" value="1"/>
</dbReference>
<dbReference type="CDD" id="cd06177">
    <property type="entry name" value="MFS_NHS"/>
    <property type="match status" value="1"/>
</dbReference>
<feature type="transmembrane region" description="Helical" evidence="10">
    <location>
        <begin position="371"/>
        <end position="392"/>
    </location>
</feature>
<evidence type="ECO:0000256" key="3">
    <source>
        <dbReference type="ARBA" id="ARBA00022475"/>
    </source>
</evidence>
<dbReference type="FunFam" id="1.20.1250.20:FF:000015">
    <property type="entry name" value="Nucleoside permease NupG"/>
    <property type="match status" value="1"/>
</dbReference>
<keyword evidence="6 10" id="KW-0769">Symport</keyword>
<feature type="transmembrane region" description="Helical" evidence="10">
    <location>
        <begin position="184"/>
        <end position="202"/>
    </location>
</feature>
<comment type="function">
    <text evidence="10">Broad-specificity transporter of purine and pyrimidine nucleosides. Transport is driven by a proton motive force.</text>
</comment>
<feature type="domain" description="Major facilitator superfamily (MFS) profile" evidence="11">
    <location>
        <begin position="232"/>
        <end position="441"/>
    </location>
</feature>
<dbReference type="Pfam" id="PF03825">
    <property type="entry name" value="Nuc_H_symport"/>
    <property type="match status" value="1"/>
</dbReference>
<dbReference type="FunFam" id="1.20.1250.20:FF:000012">
    <property type="entry name" value="Nucleoside permease NupG"/>
    <property type="match status" value="1"/>
</dbReference>
<dbReference type="HOGENOM" id="CLU_013133_1_2_6"/>
<feature type="transmembrane region" description="Helical" evidence="10">
    <location>
        <begin position="329"/>
        <end position="350"/>
    </location>
</feature>
<dbReference type="InterPro" id="IPR036259">
    <property type="entry name" value="MFS_trans_sf"/>
</dbReference>
<keyword evidence="5 10" id="KW-0812">Transmembrane</keyword>
<evidence type="ECO:0000256" key="5">
    <source>
        <dbReference type="ARBA" id="ARBA00022692"/>
    </source>
</evidence>
<comment type="similarity">
    <text evidence="9 10">Belongs to the major facilitator superfamily. Nucleoside:H(+) symporter (NHS) (TC 2.A.1.10) family.</text>
</comment>
<reference evidence="12 13" key="1">
    <citation type="journal article" date="2011" name="Stand. Genomic Sci.">
        <title>Complete genome of the onion pathogen Enterobacter cloacae EcWSU1.</title>
        <authorList>
            <person name="Humann J.L."/>
            <person name="Wildung M."/>
            <person name="Cheng C.H."/>
            <person name="Lee T."/>
            <person name="Stewart J.E."/>
            <person name="Drew J.C."/>
            <person name="Triplett E.W."/>
            <person name="Main D."/>
            <person name="Schroeder B.K."/>
        </authorList>
    </citation>
    <scope>NUCLEOTIDE SEQUENCE [LARGE SCALE GENOMIC DNA]</scope>
    <source>
        <strain evidence="12 13">EcWSU1</strain>
    </source>
</reference>
<evidence type="ECO:0000256" key="8">
    <source>
        <dbReference type="ARBA" id="ARBA00023136"/>
    </source>
</evidence>
<dbReference type="GO" id="GO:0015212">
    <property type="term" value="F:cytidine transmembrane transporter activity"/>
    <property type="evidence" value="ECO:0007669"/>
    <property type="project" value="TreeGrafter"/>
</dbReference>
<evidence type="ECO:0000313" key="12">
    <source>
        <dbReference type="EMBL" id="AEW75191.1"/>
    </source>
</evidence>
<keyword evidence="3 10" id="KW-1003">Cell membrane</keyword>
<feature type="transmembrane region" description="Helical" evidence="10">
    <location>
        <begin position="93"/>
        <end position="112"/>
    </location>
</feature>
<feature type="transmembrane region" description="Helical" evidence="10">
    <location>
        <begin position="305"/>
        <end position="323"/>
    </location>
</feature>
<organism evidence="12 13">
    <name type="scientific">Enterobacter ludwigii</name>
    <dbReference type="NCBI Taxonomy" id="299767"/>
    <lineage>
        <taxon>Bacteria</taxon>
        <taxon>Pseudomonadati</taxon>
        <taxon>Pseudomonadota</taxon>
        <taxon>Gammaproteobacteria</taxon>
        <taxon>Enterobacterales</taxon>
        <taxon>Enterobacteriaceae</taxon>
        <taxon>Enterobacter</taxon>
        <taxon>Enterobacter cloacae complex</taxon>
    </lineage>
</organism>
<dbReference type="InterPro" id="IPR033667">
    <property type="entry name" value="NupG"/>
</dbReference>
<feature type="transmembrane region" description="Helical" evidence="10">
    <location>
        <begin position="234"/>
        <end position="258"/>
    </location>
</feature>
<accession>G8LDZ7</accession>
<dbReference type="InterPro" id="IPR020846">
    <property type="entry name" value="MFS_dom"/>
</dbReference>
<dbReference type="eggNOG" id="COG2211">
    <property type="taxonomic scope" value="Bacteria"/>
</dbReference>
<keyword evidence="8 10" id="KW-0472">Membrane</keyword>
<name>G8LDZ7_9ENTR</name>
<evidence type="ECO:0000256" key="2">
    <source>
        <dbReference type="ARBA" id="ARBA00022448"/>
    </source>
</evidence>
<dbReference type="Gene3D" id="1.20.1250.20">
    <property type="entry name" value="MFS general substrate transporter like domains"/>
    <property type="match status" value="2"/>
</dbReference>
<evidence type="ECO:0000259" key="11">
    <source>
        <dbReference type="PROSITE" id="PS50850"/>
    </source>
</evidence>
<feature type="transmembrane region" description="Helical" evidence="10">
    <location>
        <begin position="404"/>
        <end position="425"/>
    </location>
</feature>
<evidence type="ECO:0000256" key="6">
    <source>
        <dbReference type="ARBA" id="ARBA00022847"/>
    </source>
</evidence>
<feature type="transmembrane region" description="Helical" evidence="10">
    <location>
        <begin position="32"/>
        <end position="54"/>
    </location>
</feature>
<evidence type="ECO:0000256" key="4">
    <source>
        <dbReference type="ARBA" id="ARBA00022519"/>
    </source>
</evidence>
<proteinExistence type="inferred from homology"/>
<dbReference type="NCBIfam" id="TIGR00889">
    <property type="entry name" value="2A0110"/>
    <property type="match status" value="1"/>
</dbReference>
<dbReference type="PANTHER" id="PTHR23522">
    <property type="entry name" value="BLL5896 PROTEIN"/>
    <property type="match status" value="1"/>
</dbReference>
<feature type="transmembrane region" description="Helical" evidence="10">
    <location>
        <begin position="278"/>
        <end position="298"/>
    </location>
</feature>
<dbReference type="GO" id="GO:0015213">
    <property type="term" value="F:uridine transmembrane transporter activity"/>
    <property type="evidence" value="ECO:0007669"/>
    <property type="project" value="TreeGrafter"/>
</dbReference>
<dbReference type="InterPro" id="IPR004740">
    <property type="entry name" value="Nuc_H_symport"/>
</dbReference>
<dbReference type="AlphaFoldDB" id="G8LDZ7"/>
<evidence type="ECO:0000256" key="10">
    <source>
        <dbReference type="HAMAP-Rule" id="MF_02049"/>
    </source>
</evidence>
<dbReference type="GO" id="GO:0015506">
    <property type="term" value="F:nucleoside:proton symporter activity"/>
    <property type="evidence" value="ECO:0007669"/>
    <property type="project" value="UniProtKB-UniRule"/>
</dbReference>
<dbReference type="PANTHER" id="PTHR23522:SF4">
    <property type="entry name" value="NUCLEOSIDE PERMEASE NUPG-RELATED"/>
    <property type="match status" value="1"/>
</dbReference>
<keyword evidence="2 10" id="KW-0813">Transport</keyword>
<dbReference type="Proteomes" id="UP000007838">
    <property type="component" value="Chromosome"/>
</dbReference>
<gene>
    <name evidence="10 12" type="primary">nupG</name>
    <name evidence="12" type="ORF">EcWSU1_03763</name>
</gene>
<evidence type="ECO:0000256" key="9">
    <source>
        <dbReference type="ARBA" id="ARBA00061021"/>
    </source>
</evidence>
<evidence type="ECO:0000256" key="1">
    <source>
        <dbReference type="ARBA" id="ARBA00004429"/>
    </source>
</evidence>
<keyword evidence="4 10" id="KW-0997">Cell inner membrane</keyword>
<dbReference type="GO" id="GO:0005886">
    <property type="term" value="C:plasma membrane"/>
    <property type="evidence" value="ECO:0007669"/>
    <property type="project" value="UniProtKB-SubCell"/>
</dbReference>
<dbReference type="SUPFAM" id="SSF103473">
    <property type="entry name" value="MFS general substrate transporter"/>
    <property type="match status" value="1"/>
</dbReference>